<feature type="region of interest" description="Disordered" evidence="13">
    <location>
        <begin position="628"/>
        <end position="667"/>
    </location>
</feature>
<keyword evidence="5 12" id="KW-0547">Nucleotide-binding</keyword>
<keyword evidence="3 12" id="KW-0846">Cobalamin</keyword>
<dbReference type="GO" id="GO:0071897">
    <property type="term" value="P:DNA biosynthetic process"/>
    <property type="evidence" value="ECO:0007669"/>
    <property type="project" value="UniProtKB-KW"/>
</dbReference>
<dbReference type="Gene3D" id="3.20.70.20">
    <property type="match status" value="1"/>
</dbReference>
<dbReference type="EMBL" id="CP030759">
    <property type="protein sequence ID" value="AXA36898.1"/>
    <property type="molecule type" value="Genomic_DNA"/>
</dbReference>
<name>A0A2Z4Y7T1_SUMC1</name>
<evidence type="ECO:0000256" key="10">
    <source>
        <dbReference type="ARBA" id="ARBA00023285"/>
    </source>
</evidence>
<evidence type="ECO:0000256" key="7">
    <source>
        <dbReference type="ARBA" id="ARBA00023002"/>
    </source>
</evidence>
<accession>A0A2Z4Y7T1</accession>
<dbReference type="SUPFAM" id="SSF48168">
    <property type="entry name" value="R1 subunit of ribonucleotide reductase, N-terminal domain"/>
    <property type="match status" value="1"/>
</dbReference>
<comment type="similarity">
    <text evidence="2 12">Belongs to the ribonucleoside diphosphate reductase class-2 family.</text>
</comment>
<evidence type="ECO:0000256" key="4">
    <source>
        <dbReference type="ARBA" id="ARBA00022634"/>
    </source>
</evidence>
<reference evidence="16 17" key="1">
    <citation type="submission" date="2018-05" db="EMBL/GenBank/DDBJ databases">
        <title>A metagenomic window into the 2 km-deep terrestrial subsurface aquifer revealed taxonomically and functionally diverse microbial community comprising novel uncultured bacterial lineages.</title>
        <authorList>
            <person name="Kadnikov V.V."/>
            <person name="Mardanov A.V."/>
            <person name="Beletsky A.V."/>
            <person name="Banks D."/>
            <person name="Pimenov N.V."/>
            <person name="Frank Y.A."/>
            <person name="Karnachuk O.V."/>
            <person name="Ravin N.V."/>
        </authorList>
    </citation>
    <scope>NUCLEOTIDE SEQUENCE [LARGE SCALE GENOMIC DNA]</scope>
    <source>
        <strain evidence="16">BY</strain>
    </source>
</reference>
<evidence type="ECO:0000256" key="2">
    <source>
        <dbReference type="ARBA" id="ARBA00007405"/>
    </source>
</evidence>
<sequence>MTTLNAQNFELTRADGELEVPQFTRNALVVLEKRYLIKDDNGQPIETPQGMLWRVASNIAEAERNFVASKHRYEEFRDKFYRVMARCEFMPNSPTLMNAGKGRPQQLSACFVIPVEDSIDSIFDAVKHAAIIHKTGGGTGFAFSRLRPKNDRVRSTKGVSSGPVSFMKVFNAATEAIKQGGTRRGANMGILRVDHPDILEFIECKADMVSVTNFNISVGLTEKFMEAVFRGEDYELVNPKNGKVVGKLNAAMVFDKMVENAWRNGDPGIIFLDRINRDNPTPHLGEMESTNPCGEQPLLPYEACNLGSINLAKMVKRVPASVGSSGVSEISCDGYISRNLLNDGTCWIVDWDKLAETVHLCIRFLDDVIEMSDFPLPSITNIVKFGNRKIGLGVMGFADLLYLLGIPYNSQQAVDLGERLMAFIQKHAAQASEELAQERGPFGNFPQSVFCDPSHPWYNGGKPRRNATVTTIAPTGTISIIAGCSSGIEPYFAICFYRRVLDGAELVEIHPFFEEVARKRGFFSEALMKEIALRGSIQEIAEIPADVREVFVTSHDVSPKWHLEHQAAFQRHTENAVSKTVNFPNSATREDVAEVYKLAYLKGCKGVTIYRDGSRDVQVLNIGLGSKKTEKATATPEPNGNKAAGNGHNGKESPQSSGTKPTPSGITITAGSARIAIKPMTSTGSSEPSGHFLRRFRTDADPEHLARIARESTLYLTDGKGVRIPLQLVHQEGSLGSKNVQLVIEATDAQQVEVSTTAPATPRCPECGSAMTMGEGCQTCHQCGYSKCG</sequence>
<dbReference type="PANTHER" id="PTHR43371">
    <property type="entry name" value="VITAMIN B12-DEPENDENT RIBONUCLEOTIDE REDUCTASE"/>
    <property type="match status" value="1"/>
</dbReference>
<keyword evidence="4 12" id="KW-0237">DNA synthesis</keyword>
<dbReference type="InterPro" id="IPR013344">
    <property type="entry name" value="RNR_NrdJ/NrdZ"/>
</dbReference>
<evidence type="ECO:0000256" key="6">
    <source>
        <dbReference type="ARBA" id="ARBA00022840"/>
    </source>
</evidence>
<keyword evidence="6" id="KW-0067">ATP-binding</keyword>
<feature type="compositionally biased region" description="Polar residues" evidence="13">
    <location>
        <begin position="652"/>
        <end position="667"/>
    </location>
</feature>
<feature type="domain" description="Ribonucleotide reductase large subunit N-terminal" evidence="14">
    <location>
        <begin position="22"/>
        <end position="103"/>
    </location>
</feature>
<dbReference type="GO" id="GO:0005524">
    <property type="term" value="F:ATP binding"/>
    <property type="evidence" value="ECO:0007669"/>
    <property type="project" value="UniProtKB-KW"/>
</dbReference>
<comment type="cofactor">
    <cofactor evidence="1 12">
        <name>adenosylcob(III)alamin</name>
        <dbReference type="ChEBI" id="CHEBI:18408"/>
    </cofactor>
</comment>
<dbReference type="GO" id="GO:0009263">
    <property type="term" value="P:deoxyribonucleotide biosynthetic process"/>
    <property type="evidence" value="ECO:0007669"/>
    <property type="project" value="UniProtKB-KW"/>
</dbReference>
<proteinExistence type="inferred from homology"/>
<evidence type="ECO:0000256" key="11">
    <source>
        <dbReference type="ARBA" id="ARBA00047754"/>
    </source>
</evidence>
<evidence type="ECO:0000256" key="12">
    <source>
        <dbReference type="RuleBase" id="RU364064"/>
    </source>
</evidence>
<keyword evidence="9" id="KW-1015">Disulfide bond</keyword>
<dbReference type="AlphaFoldDB" id="A0A2Z4Y7T1"/>
<organism evidence="16 17">
    <name type="scientific">Sumerlaea chitinivorans</name>
    <dbReference type="NCBI Taxonomy" id="2250252"/>
    <lineage>
        <taxon>Bacteria</taxon>
        <taxon>Candidatus Sumerlaeota</taxon>
        <taxon>Candidatus Sumerlaeia</taxon>
        <taxon>Candidatus Sumerlaeales</taxon>
        <taxon>Candidatus Sumerlaeaceae</taxon>
        <taxon>Candidatus Sumerlaea</taxon>
    </lineage>
</organism>
<dbReference type="NCBIfam" id="NF006417">
    <property type="entry name" value="PRK08665.1"/>
    <property type="match status" value="1"/>
</dbReference>
<comment type="function">
    <text evidence="12">Catalyzes the reduction of ribonucleotides to deoxyribonucleotides. May function to provide a pool of deoxyribonucleotide precursors for DNA repair during oxygen limitation and/or for immediate growth after restoration of oxygen.</text>
</comment>
<protein>
    <recommendedName>
        <fullName evidence="12">Vitamin B12-dependent ribonucleotide reductase</fullName>
        <ecNumber evidence="12">1.17.4.1</ecNumber>
    </recommendedName>
</protein>
<dbReference type="InterPro" id="IPR013509">
    <property type="entry name" value="RNR_lsu_N"/>
</dbReference>
<keyword evidence="8" id="KW-0215">Deoxyribonucleotide synthesis</keyword>
<dbReference type="KEGG" id="schv:BRCON_2121"/>
<dbReference type="FunFam" id="3.20.70.20:FF:000018">
    <property type="entry name" value="Vitamin B12-dependent ribonucleotide reductase"/>
    <property type="match status" value="1"/>
</dbReference>
<dbReference type="CDD" id="cd02888">
    <property type="entry name" value="RNR_II_dimer"/>
    <property type="match status" value="1"/>
</dbReference>
<dbReference type="UniPathway" id="UPA00326"/>
<dbReference type="InterPro" id="IPR050862">
    <property type="entry name" value="RdRp_reductase_class-2"/>
</dbReference>
<evidence type="ECO:0000259" key="15">
    <source>
        <dbReference type="Pfam" id="PF02867"/>
    </source>
</evidence>
<gene>
    <name evidence="16" type="ORF">BRCON_2121</name>
</gene>
<dbReference type="GO" id="GO:0004748">
    <property type="term" value="F:ribonucleoside-diphosphate reductase activity, thioredoxin disulfide as acceptor"/>
    <property type="evidence" value="ECO:0007669"/>
    <property type="project" value="UniProtKB-EC"/>
</dbReference>
<evidence type="ECO:0000256" key="9">
    <source>
        <dbReference type="ARBA" id="ARBA00023157"/>
    </source>
</evidence>
<dbReference type="InterPro" id="IPR008926">
    <property type="entry name" value="RNR_R1-su_N"/>
</dbReference>
<evidence type="ECO:0000256" key="13">
    <source>
        <dbReference type="SAM" id="MobiDB-lite"/>
    </source>
</evidence>
<dbReference type="Proteomes" id="UP000262583">
    <property type="component" value="Chromosome"/>
</dbReference>
<dbReference type="Pfam" id="PF02867">
    <property type="entry name" value="Ribonuc_red_lgC"/>
    <property type="match status" value="1"/>
</dbReference>
<dbReference type="GO" id="GO:0031419">
    <property type="term" value="F:cobalamin binding"/>
    <property type="evidence" value="ECO:0007669"/>
    <property type="project" value="UniProtKB-KW"/>
</dbReference>
<dbReference type="EC" id="1.17.4.1" evidence="12"/>
<comment type="catalytic activity">
    <reaction evidence="11 12">
        <text>a 2'-deoxyribonucleoside 5'-diphosphate + [thioredoxin]-disulfide + H2O = a ribonucleoside 5'-diphosphate + [thioredoxin]-dithiol</text>
        <dbReference type="Rhea" id="RHEA:23252"/>
        <dbReference type="Rhea" id="RHEA-COMP:10698"/>
        <dbReference type="Rhea" id="RHEA-COMP:10700"/>
        <dbReference type="ChEBI" id="CHEBI:15377"/>
        <dbReference type="ChEBI" id="CHEBI:29950"/>
        <dbReference type="ChEBI" id="CHEBI:50058"/>
        <dbReference type="ChEBI" id="CHEBI:57930"/>
        <dbReference type="ChEBI" id="CHEBI:73316"/>
        <dbReference type="EC" id="1.17.4.1"/>
    </reaction>
</comment>
<evidence type="ECO:0000256" key="8">
    <source>
        <dbReference type="ARBA" id="ARBA00023116"/>
    </source>
</evidence>
<dbReference type="Pfam" id="PF00317">
    <property type="entry name" value="Ribonuc_red_lgN"/>
    <property type="match status" value="1"/>
</dbReference>
<evidence type="ECO:0000256" key="3">
    <source>
        <dbReference type="ARBA" id="ARBA00022628"/>
    </source>
</evidence>
<evidence type="ECO:0000313" key="16">
    <source>
        <dbReference type="EMBL" id="AXA36898.1"/>
    </source>
</evidence>
<dbReference type="SUPFAM" id="SSF51998">
    <property type="entry name" value="PFL-like glycyl radical enzymes"/>
    <property type="match status" value="1"/>
</dbReference>
<dbReference type="PANTHER" id="PTHR43371:SF1">
    <property type="entry name" value="RIBONUCLEOSIDE-DIPHOSPHATE REDUCTASE"/>
    <property type="match status" value="1"/>
</dbReference>
<feature type="domain" description="Ribonucleotide reductase large subunit C-terminal" evidence="15">
    <location>
        <begin position="108"/>
        <end position="610"/>
    </location>
</feature>
<evidence type="ECO:0000256" key="5">
    <source>
        <dbReference type="ARBA" id="ARBA00022741"/>
    </source>
</evidence>
<evidence type="ECO:0000259" key="14">
    <source>
        <dbReference type="Pfam" id="PF00317"/>
    </source>
</evidence>
<dbReference type="InterPro" id="IPR000788">
    <property type="entry name" value="RNR_lg_C"/>
</dbReference>
<evidence type="ECO:0000313" key="17">
    <source>
        <dbReference type="Proteomes" id="UP000262583"/>
    </source>
</evidence>
<dbReference type="NCBIfam" id="TIGR02504">
    <property type="entry name" value="NrdJ_Z"/>
    <property type="match status" value="1"/>
</dbReference>
<dbReference type="PRINTS" id="PR01183">
    <property type="entry name" value="RIBORDTASEM1"/>
</dbReference>
<evidence type="ECO:0000256" key="1">
    <source>
        <dbReference type="ARBA" id="ARBA00001922"/>
    </source>
</evidence>
<keyword evidence="7 12" id="KW-0560">Oxidoreductase</keyword>
<keyword evidence="10 12" id="KW-0170">Cobalt</keyword>